<dbReference type="EMBL" id="CAJEWN010000042">
    <property type="protein sequence ID" value="CAD2148833.1"/>
    <property type="molecule type" value="Genomic_DNA"/>
</dbReference>
<feature type="compositionally biased region" description="Basic and acidic residues" evidence="1">
    <location>
        <begin position="311"/>
        <end position="325"/>
    </location>
</feature>
<feature type="region of interest" description="Disordered" evidence="1">
    <location>
        <begin position="299"/>
        <end position="443"/>
    </location>
</feature>
<feature type="signal peptide" evidence="2">
    <location>
        <begin position="1"/>
        <end position="22"/>
    </location>
</feature>
<dbReference type="EMBL" id="CAJEWN010001337">
    <property type="protein sequence ID" value="CAD2196611.1"/>
    <property type="molecule type" value="Genomic_DNA"/>
</dbReference>
<evidence type="ECO:0000256" key="2">
    <source>
        <dbReference type="SAM" id="SignalP"/>
    </source>
</evidence>
<sequence length="443" mass="50705">MNINNNQIIIFSLLSFSSFILANYEQYDDSYSNNYQVKYGQGRRIIDDYICDLDASVLVVTSDNGYKKAGYEAKQPSYPAGYEKVKRAKRSEYADQEYKKYGEYGHSSYNKYKVAKAHRLRCSIIASGSDEDCRKCCHMAARKERSIAKDTIFGFVVDYDEVNPTQYNPPAAGYLHKPPYRSKRDAASSTDYNTPAPPEYKKEEEYKQPASDYASPGYSPATNYQNYYNYEKTPNNPRCVCCSPRVYSVHRDYGKKKSYGSEYKKGGEYGGEYKKGGEYGNEEYGGAKQGYEAPKYEAPKYEAPKGGYEAPKYEAPKYEAPKYEAPKGGYEGPKGGYEAQYGGYEGPQYGPPQGEYGAQGGYEGGYEQKGYGPEKYNNKYEEPAKPYEQPPPNYEQPQGYQQYGEKQEYYQEKPKHRYGDKYGSSYQYGRGYNHENKEYNKKL</sequence>
<feature type="region of interest" description="Disordered" evidence="1">
    <location>
        <begin position="170"/>
        <end position="215"/>
    </location>
</feature>
<protein>
    <submittedName>
        <fullName evidence="4">Uncharacterized protein</fullName>
    </submittedName>
</protein>
<proteinExistence type="predicted"/>
<feature type="compositionally biased region" description="Basic and acidic residues" evidence="1">
    <location>
        <begin position="376"/>
        <end position="385"/>
    </location>
</feature>
<evidence type="ECO:0000313" key="5">
    <source>
        <dbReference type="Proteomes" id="UP000580250"/>
    </source>
</evidence>
<reference evidence="4 5" key="1">
    <citation type="submission" date="2020-08" db="EMBL/GenBank/DDBJ databases">
        <authorList>
            <person name="Koutsovoulos G."/>
            <person name="Danchin GJ E."/>
        </authorList>
    </citation>
    <scope>NUCLEOTIDE SEQUENCE [LARGE SCALE GENOMIC DNA]</scope>
</reference>
<feature type="region of interest" description="Disordered" evidence="1">
    <location>
        <begin position="266"/>
        <end position="287"/>
    </location>
</feature>
<organism evidence="4 5">
    <name type="scientific">Meloidogyne enterolobii</name>
    <name type="common">Root-knot nematode worm</name>
    <name type="synonym">Meloidogyne mayaguensis</name>
    <dbReference type="NCBI Taxonomy" id="390850"/>
    <lineage>
        <taxon>Eukaryota</taxon>
        <taxon>Metazoa</taxon>
        <taxon>Ecdysozoa</taxon>
        <taxon>Nematoda</taxon>
        <taxon>Chromadorea</taxon>
        <taxon>Rhabditida</taxon>
        <taxon>Tylenchina</taxon>
        <taxon>Tylenchomorpha</taxon>
        <taxon>Tylenchoidea</taxon>
        <taxon>Meloidogynidae</taxon>
        <taxon>Meloidogyninae</taxon>
        <taxon>Meloidogyne</taxon>
    </lineage>
</organism>
<feature type="compositionally biased region" description="Low complexity" evidence="1">
    <location>
        <begin position="395"/>
        <end position="404"/>
    </location>
</feature>
<feature type="chain" id="PRO_5035586593" evidence="2">
    <location>
        <begin position="23"/>
        <end position="443"/>
    </location>
</feature>
<dbReference type="Proteomes" id="UP000580250">
    <property type="component" value="Unassembled WGS sequence"/>
</dbReference>
<evidence type="ECO:0000313" key="3">
    <source>
        <dbReference type="EMBL" id="CAD2148833.1"/>
    </source>
</evidence>
<accession>A0A6V7XB97</accession>
<dbReference type="AlphaFoldDB" id="A0A6V7XB97"/>
<evidence type="ECO:0000256" key="1">
    <source>
        <dbReference type="SAM" id="MobiDB-lite"/>
    </source>
</evidence>
<gene>
    <name evidence="4" type="ORF">MENT_LOCUS49790</name>
    <name evidence="3" type="ORF">MENT_LOCUS9469</name>
</gene>
<keyword evidence="2" id="KW-0732">Signal</keyword>
<feature type="compositionally biased region" description="Basic and acidic residues" evidence="1">
    <location>
        <begin position="405"/>
        <end position="420"/>
    </location>
</feature>
<feature type="compositionally biased region" description="Basic and acidic residues" evidence="1">
    <location>
        <begin position="432"/>
        <end position="443"/>
    </location>
</feature>
<evidence type="ECO:0000313" key="4">
    <source>
        <dbReference type="EMBL" id="CAD2196611.1"/>
    </source>
</evidence>
<dbReference type="OrthoDB" id="5870816at2759"/>
<feature type="compositionally biased region" description="Basic and acidic residues" evidence="1">
    <location>
        <begin position="266"/>
        <end position="277"/>
    </location>
</feature>
<name>A0A6V7XB97_MELEN</name>
<feature type="compositionally biased region" description="Low complexity" evidence="1">
    <location>
        <begin position="336"/>
        <end position="356"/>
    </location>
</feature>
<comment type="caution">
    <text evidence="4">The sequence shown here is derived from an EMBL/GenBank/DDBJ whole genome shotgun (WGS) entry which is preliminary data.</text>
</comment>